<dbReference type="Proteomes" id="UP001221411">
    <property type="component" value="Unassembled WGS sequence"/>
</dbReference>
<name>A0ABT5ENT5_9BACT</name>
<organism evidence="2 3">
    <name type="scientific">Polyangium mundeleinium</name>
    <dbReference type="NCBI Taxonomy" id="2995306"/>
    <lineage>
        <taxon>Bacteria</taxon>
        <taxon>Pseudomonadati</taxon>
        <taxon>Myxococcota</taxon>
        <taxon>Polyangia</taxon>
        <taxon>Polyangiales</taxon>
        <taxon>Polyangiaceae</taxon>
        <taxon>Polyangium</taxon>
    </lineage>
</organism>
<dbReference type="RefSeq" id="WP_271919105.1">
    <property type="nucleotide sequence ID" value="NZ_JAQNDO010000001.1"/>
</dbReference>
<feature type="region of interest" description="Disordered" evidence="1">
    <location>
        <begin position="229"/>
        <end position="255"/>
    </location>
</feature>
<evidence type="ECO:0000313" key="3">
    <source>
        <dbReference type="Proteomes" id="UP001221411"/>
    </source>
</evidence>
<comment type="caution">
    <text evidence="2">The sequence shown here is derived from an EMBL/GenBank/DDBJ whole genome shotgun (WGS) entry which is preliminary data.</text>
</comment>
<reference evidence="2 3" key="1">
    <citation type="submission" date="2022-11" db="EMBL/GenBank/DDBJ databases">
        <title>Minimal conservation of predation-associated metabolite biosynthetic gene clusters underscores biosynthetic potential of Myxococcota including descriptions for ten novel species: Archangium lansinium sp. nov., Myxococcus landrumus sp. nov., Nannocystis bai.</title>
        <authorList>
            <person name="Ahearne A."/>
            <person name="Stevens C."/>
            <person name="Dowd S."/>
        </authorList>
    </citation>
    <scope>NUCLEOTIDE SEQUENCE [LARGE SCALE GENOMIC DNA]</scope>
    <source>
        <strain evidence="2 3">RJM3</strain>
    </source>
</reference>
<evidence type="ECO:0000313" key="2">
    <source>
        <dbReference type="EMBL" id="MDC0743507.1"/>
    </source>
</evidence>
<feature type="region of interest" description="Disordered" evidence="1">
    <location>
        <begin position="1"/>
        <end position="21"/>
    </location>
</feature>
<sequence>MASKAVTDRQKSARSVTAAAHTHANEVAGRIAELLSPHLRPDEEMPDVALLLRLVGRLIATENEALVRADAAHERELADDAAPRKARDEAVEKVRRILVDLRAAVETTCGMAGLPRLHLLEAVPTDPSVLATIGRSVLDALRDESVRLPAPRRRGLSLDREAFAEELELELPPLDKALAAVAREAREAEATLRQKRVAMEANDRAFSRGAAVLSSSFALAGLEDLAGRLRPSSRQPGETNEFELAATRAETGADG</sequence>
<feature type="compositionally biased region" description="Basic and acidic residues" evidence="1">
    <location>
        <begin position="1"/>
        <end position="11"/>
    </location>
</feature>
<dbReference type="EMBL" id="JAQNDO010000001">
    <property type="protein sequence ID" value="MDC0743507.1"/>
    <property type="molecule type" value="Genomic_DNA"/>
</dbReference>
<protein>
    <submittedName>
        <fullName evidence="2">Uncharacterized protein</fullName>
    </submittedName>
</protein>
<accession>A0ABT5ENT5</accession>
<gene>
    <name evidence="2" type="ORF">POL67_19430</name>
</gene>
<keyword evidence="3" id="KW-1185">Reference proteome</keyword>
<proteinExistence type="predicted"/>
<evidence type="ECO:0000256" key="1">
    <source>
        <dbReference type="SAM" id="MobiDB-lite"/>
    </source>
</evidence>